<evidence type="ECO:0000313" key="6">
    <source>
        <dbReference type="Proteomes" id="UP000472521"/>
    </source>
</evidence>
<reference evidence="5 10" key="1">
    <citation type="journal article" date="2014" name="J. Infect. Dis.">
        <title>Molecular characterization of a novel botulinum neurotoxin type H gene.</title>
        <authorList>
            <person name="Dover N."/>
            <person name="Barash J.R."/>
            <person name="Hill K.K."/>
            <person name="Xie G."/>
            <person name="Arnon S.S."/>
        </authorList>
    </citation>
    <scope>NUCLEOTIDE SEQUENCE [LARGE SCALE GENOMIC DNA]</scope>
    <source>
        <strain evidence="5 10">IBCA10-7060</strain>
    </source>
</reference>
<dbReference type="GeneID" id="44156929"/>
<reference evidence="1 7" key="2">
    <citation type="submission" date="2019-02" db="EMBL/GenBank/DDBJ databases">
        <title>Genome sequencing of Clostridium botulinum clinical isolates.</title>
        <authorList>
            <person name="Brunt J."/>
            <person name="Van Vliet A.H.M."/>
            <person name="Stringer S.C."/>
            <person name="Grant K.A."/>
            <person name="Carter A.C."/>
            <person name="Peck M.W."/>
        </authorList>
    </citation>
    <scope>NUCLEOTIDE SEQUENCE [LARGE SCALE GENOMIC DNA]</scope>
    <source>
        <strain evidence="1 7">H142660711</strain>
    </source>
</reference>
<dbReference type="OrthoDB" id="1913402at2"/>
<evidence type="ECO:0000313" key="2">
    <source>
        <dbReference type="EMBL" id="NFF02279.1"/>
    </source>
</evidence>
<evidence type="ECO:0000313" key="7">
    <source>
        <dbReference type="Proteomes" id="UP000473887"/>
    </source>
</evidence>
<dbReference type="Proteomes" id="UP000482543">
    <property type="component" value="Unassembled WGS sequence"/>
</dbReference>
<reference evidence="6 8" key="3">
    <citation type="submission" date="2019-04" db="EMBL/GenBank/DDBJ databases">
        <title>Genome sequencing of Clostridium botulinum Groups I-IV and Clostridium butyricum.</title>
        <authorList>
            <person name="Brunt J."/>
            <person name="Van Vliet A.H.M."/>
            <person name="Stringer S.C."/>
            <person name="Carter A.T."/>
            <person name="Peck M.W."/>
        </authorList>
    </citation>
    <scope>NUCLEOTIDE SEQUENCE [LARGE SCALE GENOMIC DNA]</scope>
    <source>
        <strain evidence="4 9">IFR 15/034</strain>
        <strain evidence="3 8">IFR 18/037</strain>
        <strain evidence="2 6">IFR 18/054</strain>
    </source>
</reference>
<evidence type="ECO:0000313" key="9">
    <source>
        <dbReference type="Proteomes" id="UP000482543"/>
    </source>
</evidence>
<dbReference type="EMBL" id="SWND01000006">
    <property type="protein sequence ID" value="NFF02279.1"/>
    <property type="molecule type" value="Genomic_DNA"/>
</dbReference>
<organism evidence="3 8">
    <name type="scientific">Clostridium botulinum</name>
    <dbReference type="NCBI Taxonomy" id="1491"/>
    <lineage>
        <taxon>Bacteria</taxon>
        <taxon>Bacillati</taxon>
        <taxon>Bacillota</taxon>
        <taxon>Clostridia</taxon>
        <taxon>Eubacteriales</taxon>
        <taxon>Clostridiaceae</taxon>
        <taxon>Clostridium</taxon>
    </lineage>
</organism>
<dbReference type="EMBL" id="SWRJ01000004">
    <property type="protein sequence ID" value="NFI22314.1"/>
    <property type="molecule type" value="Genomic_DNA"/>
</dbReference>
<evidence type="ECO:0000313" key="10">
    <source>
        <dbReference type="Proteomes" id="UP000663464"/>
    </source>
</evidence>
<reference evidence="5" key="4">
    <citation type="submission" date="2021-02" db="EMBL/GenBank/DDBJ databases">
        <authorList>
            <person name="Dover N."/>
            <person name="Barash J.R."/>
            <person name="Bell J.M."/>
            <person name="Sylvester M.D."/>
            <person name="Arnon S."/>
        </authorList>
    </citation>
    <scope>NUCLEOTIDE SEQUENCE</scope>
    <source>
        <strain evidence="5">IBCA10-7060</strain>
    </source>
</reference>
<accession>A0A0A2HJ85</accession>
<evidence type="ECO:0000313" key="3">
    <source>
        <dbReference type="EMBL" id="NFG18371.1"/>
    </source>
</evidence>
<dbReference type="EMBL" id="SGKC01000026">
    <property type="protein sequence ID" value="NEZ92858.1"/>
    <property type="molecule type" value="Genomic_DNA"/>
</dbReference>
<dbReference type="EMBL" id="CP069280">
    <property type="protein sequence ID" value="QRI53215.1"/>
    <property type="molecule type" value="Genomic_DNA"/>
</dbReference>
<proteinExistence type="predicted"/>
<name>A0A0A2HJ85_CLOBO</name>
<evidence type="ECO:0000313" key="1">
    <source>
        <dbReference type="EMBL" id="NEZ92858.1"/>
    </source>
</evidence>
<gene>
    <name evidence="1" type="ORF">EXM69_13100</name>
    <name evidence="3" type="ORF">FC794_16615</name>
    <name evidence="4" type="ORF">FC964_13275</name>
    <name evidence="2" type="ORF">FCV25_10985</name>
    <name evidence="5" type="ORF">JQS73_17735</name>
</gene>
<sequence length="55" mass="6519">MKEIDRYDGDYPYKKSSVFTGKSEKGYPIIERLNNGLVFPEGPQERLEFKDMRMD</sequence>
<dbReference type="EMBL" id="SWOY01000009">
    <property type="protein sequence ID" value="NFG18371.1"/>
    <property type="molecule type" value="Genomic_DNA"/>
</dbReference>
<evidence type="ECO:0000313" key="4">
    <source>
        <dbReference type="EMBL" id="NFI22314.1"/>
    </source>
</evidence>
<dbReference type="Proteomes" id="UP000478995">
    <property type="component" value="Unassembled WGS sequence"/>
</dbReference>
<dbReference type="RefSeq" id="WP_003357666.1">
    <property type="nucleotide sequence ID" value="NZ_ABIBKW020000020.1"/>
</dbReference>
<protein>
    <submittedName>
        <fullName evidence="3">Uncharacterized protein</fullName>
    </submittedName>
</protein>
<dbReference type="Proteomes" id="UP000663464">
    <property type="component" value="Chromosome"/>
</dbReference>
<dbReference type="Proteomes" id="UP000472521">
    <property type="component" value="Unassembled WGS sequence"/>
</dbReference>
<dbReference type="AlphaFoldDB" id="A0A0A2HJ85"/>
<evidence type="ECO:0000313" key="8">
    <source>
        <dbReference type="Proteomes" id="UP000478995"/>
    </source>
</evidence>
<evidence type="ECO:0000313" key="5">
    <source>
        <dbReference type="EMBL" id="QRI53215.1"/>
    </source>
</evidence>
<dbReference type="Proteomes" id="UP000473887">
    <property type="component" value="Unassembled WGS sequence"/>
</dbReference>